<sequence>AAGATASSSESALSRQDHSHQRRQRHRRHQHAVHSAGCGSYDRSLGSYYQYQDWTWHNSPWQVWPTWVAFPDGRWPQPEPAAAYAEQQPADTGGGQGQLDPLISESAELQSTEEVLVVPDP</sequence>
<feature type="compositionally biased region" description="Low complexity" evidence="1">
    <location>
        <begin position="1"/>
        <end position="14"/>
    </location>
</feature>
<protein>
    <submittedName>
        <fullName evidence="2">Uncharacterized protein</fullName>
    </submittedName>
</protein>
<feature type="region of interest" description="Disordered" evidence="1">
    <location>
        <begin position="1"/>
        <end position="38"/>
    </location>
</feature>
<dbReference type="AlphaFoldDB" id="A0A812N712"/>
<feature type="non-terminal residue" evidence="2">
    <location>
        <position position="1"/>
    </location>
</feature>
<organism evidence="2 3">
    <name type="scientific">Symbiodinium pilosum</name>
    <name type="common">Dinoflagellate</name>
    <dbReference type="NCBI Taxonomy" id="2952"/>
    <lineage>
        <taxon>Eukaryota</taxon>
        <taxon>Sar</taxon>
        <taxon>Alveolata</taxon>
        <taxon>Dinophyceae</taxon>
        <taxon>Suessiales</taxon>
        <taxon>Symbiodiniaceae</taxon>
        <taxon>Symbiodinium</taxon>
    </lineage>
</organism>
<feature type="compositionally biased region" description="Basic residues" evidence="1">
    <location>
        <begin position="20"/>
        <end position="32"/>
    </location>
</feature>
<dbReference type="EMBL" id="CAJNIZ010009979">
    <property type="protein sequence ID" value="CAE7291447.1"/>
    <property type="molecule type" value="Genomic_DNA"/>
</dbReference>
<evidence type="ECO:0000313" key="3">
    <source>
        <dbReference type="Proteomes" id="UP000649617"/>
    </source>
</evidence>
<evidence type="ECO:0000313" key="2">
    <source>
        <dbReference type="EMBL" id="CAE7291447.1"/>
    </source>
</evidence>
<keyword evidence="3" id="KW-1185">Reference proteome</keyword>
<evidence type="ECO:0000256" key="1">
    <source>
        <dbReference type="SAM" id="MobiDB-lite"/>
    </source>
</evidence>
<feature type="region of interest" description="Disordered" evidence="1">
    <location>
        <begin position="75"/>
        <end position="101"/>
    </location>
</feature>
<proteinExistence type="predicted"/>
<reference evidence="2" key="1">
    <citation type="submission" date="2021-02" db="EMBL/GenBank/DDBJ databases">
        <authorList>
            <person name="Dougan E. K."/>
            <person name="Rhodes N."/>
            <person name="Thang M."/>
            <person name="Chan C."/>
        </authorList>
    </citation>
    <scope>NUCLEOTIDE SEQUENCE</scope>
</reference>
<feature type="non-terminal residue" evidence="2">
    <location>
        <position position="121"/>
    </location>
</feature>
<dbReference type="Proteomes" id="UP000649617">
    <property type="component" value="Unassembled WGS sequence"/>
</dbReference>
<feature type="compositionally biased region" description="Low complexity" evidence="1">
    <location>
        <begin position="80"/>
        <end position="90"/>
    </location>
</feature>
<name>A0A812N712_SYMPI</name>
<gene>
    <name evidence="2" type="ORF">SPIL2461_LOCUS6545</name>
</gene>
<comment type="caution">
    <text evidence="2">The sequence shown here is derived from an EMBL/GenBank/DDBJ whole genome shotgun (WGS) entry which is preliminary data.</text>
</comment>
<accession>A0A812N712</accession>